<feature type="transmembrane region" description="Helical" evidence="7">
    <location>
        <begin position="316"/>
        <end position="335"/>
    </location>
</feature>
<dbReference type="AlphaFoldDB" id="A0A9J6ZG94"/>
<dbReference type="PANTHER" id="PTHR23513">
    <property type="entry name" value="INTEGRAL MEMBRANE EFFLUX PROTEIN-RELATED"/>
    <property type="match status" value="1"/>
</dbReference>
<evidence type="ECO:0000256" key="3">
    <source>
        <dbReference type="ARBA" id="ARBA00022475"/>
    </source>
</evidence>
<organism evidence="9 10">
    <name type="scientific">Candidatus Pristimantibacillus lignocellulolyticus</name>
    <dbReference type="NCBI Taxonomy" id="2994561"/>
    <lineage>
        <taxon>Bacteria</taxon>
        <taxon>Bacillati</taxon>
        <taxon>Bacillota</taxon>
        <taxon>Bacilli</taxon>
        <taxon>Bacillales</taxon>
        <taxon>Paenibacillaceae</taxon>
        <taxon>Candidatus Pristimantibacillus</taxon>
    </lineage>
</organism>
<feature type="transmembrane region" description="Helical" evidence="7">
    <location>
        <begin position="130"/>
        <end position="155"/>
    </location>
</feature>
<feature type="transmembrane region" description="Helical" evidence="7">
    <location>
        <begin position="375"/>
        <end position="394"/>
    </location>
</feature>
<feature type="transmembrane region" description="Helical" evidence="7">
    <location>
        <begin position="284"/>
        <end position="304"/>
    </location>
</feature>
<dbReference type="PANTHER" id="PTHR23513:SF6">
    <property type="entry name" value="MAJOR FACILITATOR SUPERFAMILY ASSOCIATED DOMAIN-CONTAINING PROTEIN"/>
    <property type="match status" value="1"/>
</dbReference>
<dbReference type="Pfam" id="PF05977">
    <property type="entry name" value="MFS_3"/>
    <property type="match status" value="1"/>
</dbReference>
<feature type="transmembrane region" description="Helical" evidence="7">
    <location>
        <begin position="400"/>
        <end position="423"/>
    </location>
</feature>
<feature type="domain" description="Major facilitator superfamily (MFS) profile" evidence="8">
    <location>
        <begin position="37"/>
        <end position="429"/>
    </location>
</feature>
<gene>
    <name evidence="9" type="ORF">NAG76_02825</name>
</gene>
<evidence type="ECO:0000256" key="2">
    <source>
        <dbReference type="ARBA" id="ARBA00022448"/>
    </source>
</evidence>
<keyword evidence="6 7" id="KW-0472">Membrane</keyword>
<dbReference type="SUPFAM" id="SSF103473">
    <property type="entry name" value="MFS general substrate transporter"/>
    <property type="match status" value="1"/>
</dbReference>
<proteinExistence type="predicted"/>
<evidence type="ECO:0000256" key="6">
    <source>
        <dbReference type="ARBA" id="ARBA00023136"/>
    </source>
</evidence>
<dbReference type="GO" id="GO:0022857">
    <property type="term" value="F:transmembrane transporter activity"/>
    <property type="evidence" value="ECO:0007669"/>
    <property type="project" value="InterPro"/>
</dbReference>
<evidence type="ECO:0000256" key="5">
    <source>
        <dbReference type="ARBA" id="ARBA00022989"/>
    </source>
</evidence>
<evidence type="ECO:0000256" key="1">
    <source>
        <dbReference type="ARBA" id="ARBA00004651"/>
    </source>
</evidence>
<dbReference type="CDD" id="cd06173">
    <property type="entry name" value="MFS_MefA_like"/>
    <property type="match status" value="1"/>
</dbReference>
<evidence type="ECO:0000313" key="9">
    <source>
        <dbReference type="EMBL" id="URN95211.1"/>
    </source>
</evidence>
<feature type="transmembrane region" description="Helical" evidence="7">
    <location>
        <begin position="176"/>
        <end position="196"/>
    </location>
</feature>
<keyword evidence="5 7" id="KW-1133">Transmembrane helix</keyword>
<keyword evidence="3" id="KW-1003">Cell membrane</keyword>
<feature type="transmembrane region" description="Helical" evidence="7">
    <location>
        <begin position="341"/>
        <end position="363"/>
    </location>
</feature>
<evidence type="ECO:0000259" key="8">
    <source>
        <dbReference type="PROSITE" id="PS50850"/>
    </source>
</evidence>
<dbReference type="PRINTS" id="PR01988">
    <property type="entry name" value="EXPORTERBACE"/>
</dbReference>
<accession>A0A9J6ZG94</accession>
<dbReference type="EMBL" id="CP097899">
    <property type="protein sequence ID" value="URN95211.1"/>
    <property type="molecule type" value="Genomic_DNA"/>
</dbReference>
<name>A0A9J6ZG94_9BACL</name>
<dbReference type="Proteomes" id="UP001056756">
    <property type="component" value="Chromosome"/>
</dbReference>
<evidence type="ECO:0000256" key="4">
    <source>
        <dbReference type="ARBA" id="ARBA00022692"/>
    </source>
</evidence>
<protein>
    <submittedName>
        <fullName evidence="9">MFS transporter</fullName>
    </submittedName>
</protein>
<comment type="subcellular location">
    <subcellularLocation>
        <location evidence="1">Cell membrane</location>
        <topology evidence="1">Multi-pass membrane protein</topology>
    </subcellularLocation>
</comment>
<feature type="transmembrane region" description="Helical" evidence="7">
    <location>
        <begin position="254"/>
        <end position="278"/>
    </location>
</feature>
<dbReference type="InterPro" id="IPR020846">
    <property type="entry name" value="MFS_dom"/>
</dbReference>
<keyword evidence="2" id="KW-0813">Transport</keyword>
<dbReference type="GO" id="GO:0005886">
    <property type="term" value="C:plasma membrane"/>
    <property type="evidence" value="ECO:0007669"/>
    <property type="project" value="UniProtKB-SubCell"/>
</dbReference>
<dbReference type="InterPro" id="IPR010290">
    <property type="entry name" value="TM_effector"/>
</dbReference>
<feature type="transmembrane region" description="Helical" evidence="7">
    <location>
        <begin position="37"/>
        <end position="64"/>
    </location>
</feature>
<dbReference type="Gene3D" id="1.20.1250.20">
    <property type="entry name" value="MFS general substrate transporter like domains"/>
    <property type="match status" value="1"/>
</dbReference>
<feature type="transmembrane region" description="Helical" evidence="7">
    <location>
        <begin position="103"/>
        <end position="124"/>
    </location>
</feature>
<sequence length="432" mass="47530">MIEIAHNTHNDVNRPDTEVLIQSTESTENLSIWRNRAFLFVFASTSLSVLGSTFHSIALNLWILQTSGSARLMSAVVIIHLVINMLFGSFAGTIADRVNRRNLMLATDIIRFVIISLIALLIYLPNTSYIYIMILTGIVAFVGTFRSPAFQAALVEIVGKNQLTQAVGAISISDNIVRISGFALGGVAVALFGGAFAIAIDAVTFLLSAISLLLAGQFLFQQPQNSDKPTTSFKEDLIEGIHYVWRDPFARASIFLLPVVMLFFLSTFMLIQVMAIQVWKAESIVFGLIEACIPLGFVIGSIIIMRLDKRLKRRGWWILGSMILMGPLFIIISQVTNALVALPFILLVGFLFSFSTTIIYIMLRVAIEPDIQGRVFGLLGALTSVAPPVGLALFSTLSDYYGPSPIILISGIFMIIITAVASYRMRIFRSFN</sequence>
<feature type="transmembrane region" description="Helical" evidence="7">
    <location>
        <begin position="202"/>
        <end position="220"/>
    </location>
</feature>
<dbReference type="KEGG" id="plig:NAG76_02825"/>
<feature type="transmembrane region" description="Helical" evidence="7">
    <location>
        <begin position="70"/>
        <end position="91"/>
    </location>
</feature>
<keyword evidence="4 7" id="KW-0812">Transmembrane</keyword>
<dbReference type="InterPro" id="IPR036259">
    <property type="entry name" value="MFS_trans_sf"/>
</dbReference>
<evidence type="ECO:0000313" key="10">
    <source>
        <dbReference type="Proteomes" id="UP001056756"/>
    </source>
</evidence>
<dbReference type="PROSITE" id="PS50850">
    <property type="entry name" value="MFS"/>
    <property type="match status" value="1"/>
</dbReference>
<evidence type="ECO:0000256" key="7">
    <source>
        <dbReference type="SAM" id="Phobius"/>
    </source>
</evidence>
<dbReference type="InterPro" id="IPR022324">
    <property type="entry name" value="Bacilysin_exporter_BacE_put"/>
</dbReference>
<reference evidence="9" key="1">
    <citation type="submission" date="2022-05" db="EMBL/GenBank/DDBJ databases">
        <title>Novel bacterial taxa in a minimal lignocellulolytic consortium and its capacity to transform plastics disclosed by genome-resolved metagenomics.</title>
        <authorList>
            <person name="Rodriguez C.A.D."/>
            <person name="Diaz-Garcia L."/>
            <person name="Herrera K."/>
            <person name="Tarazona N.A."/>
            <person name="Sproer C."/>
            <person name="Overmann J."/>
            <person name="Jimenez D.J."/>
        </authorList>
    </citation>
    <scope>NUCLEOTIDE SEQUENCE</scope>
    <source>
        <strain evidence="9">MAG5</strain>
    </source>
</reference>